<protein>
    <recommendedName>
        <fullName evidence="3">Peptide chain release factor 2</fullName>
    </recommendedName>
</protein>
<name>A0A0K8P3A3_PISS1</name>
<evidence type="ECO:0000313" key="1">
    <source>
        <dbReference type="EMBL" id="GAP37121.1"/>
    </source>
</evidence>
<comment type="caution">
    <text evidence="1">The sequence shown here is derived from an EMBL/GenBank/DDBJ whole genome shotgun (WGS) entry which is preliminary data.</text>
</comment>
<reference evidence="1 2" key="2">
    <citation type="journal article" date="2016" name="Science">
        <title>A bacterium that degrades and assimilates poly(ethylene terephthalate).</title>
        <authorList>
            <person name="Yoshida S."/>
            <person name="Hiraga K."/>
            <person name="Takehana T."/>
            <person name="Taniguchi I."/>
            <person name="Yamaji H."/>
            <person name="Maeda Y."/>
            <person name="Toyohara K."/>
            <person name="Miyamoto K."/>
            <person name="Kimura Y."/>
            <person name="Oda K."/>
        </authorList>
    </citation>
    <scope>NUCLEOTIDE SEQUENCE [LARGE SCALE GENOMIC DNA]</scope>
    <source>
        <strain evidence="2">NBRC 110686 / TISTR 2288 / 201-F6</strain>
    </source>
</reference>
<accession>A0A0K8P3A3</accession>
<sequence length="38" mass="4211">MRKSPASPGRTMDIEHINAIGALLADLSERTQQLRGYL</sequence>
<keyword evidence="2" id="KW-1185">Reference proteome</keyword>
<dbReference type="AlphaFoldDB" id="A0A0K8P3A3"/>
<reference evidence="2" key="1">
    <citation type="submission" date="2015-07" db="EMBL/GenBank/DDBJ databases">
        <title>Discovery of a poly(ethylene terephthalate assimilation.</title>
        <authorList>
            <person name="Yoshida S."/>
            <person name="Hiraga K."/>
            <person name="Takehana T."/>
            <person name="Taniguchi I."/>
            <person name="Yamaji H."/>
            <person name="Maeda Y."/>
            <person name="Toyohara K."/>
            <person name="Miyamoto K."/>
            <person name="Kimura Y."/>
            <person name="Oda K."/>
        </authorList>
    </citation>
    <scope>NUCLEOTIDE SEQUENCE [LARGE SCALE GENOMIC DNA]</scope>
    <source>
        <strain evidence="2">NBRC 110686 / TISTR 2288 / 201-F6</strain>
    </source>
</reference>
<evidence type="ECO:0008006" key="3">
    <source>
        <dbReference type="Google" id="ProtNLM"/>
    </source>
</evidence>
<gene>
    <name evidence="1" type="ORF">ISF6_2976</name>
</gene>
<evidence type="ECO:0000313" key="2">
    <source>
        <dbReference type="Proteomes" id="UP000037660"/>
    </source>
</evidence>
<dbReference type="EMBL" id="BBYR01000042">
    <property type="protein sequence ID" value="GAP37121.1"/>
    <property type="molecule type" value="Genomic_DNA"/>
</dbReference>
<dbReference type="STRING" id="1547922.ISF6_2976"/>
<organism evidence="1 2">
    <name type="scientific">Piscinibacter sakaiensis</name>
    <name type="common">Ideonella sakaiensis</name>
    <dbReference type="NCBI Taxonomy" id="1547922"/>
    <lineage>
        <taxon>Bacteria</taxon>
        <taxon>Pseudomonadati</taxon>
        <taxon>Pseudomonadota</taxon>
        <taxon>Betaproteobacteria</taxon>
        <taxon>Burkholderiales</taxon>
        <taxon>Sphaerotilaceae</taxon>
        <taxon>Piscinibacter</taxon>
    </lineage>
</organism>
<dbReference type="Proteomes" id="UP000037660">
    <property type="component" value="Unassembled WGS sequence"/>
</dbReference>
<proteinExistence type="predicted"/>